<feature type="signal peptide" evidence="2">
    <location>
        <begin position="1"/>
        <end position="26"/>
    </location>
</feature>
<feature type="coiled-coil region" evidence="1">
    <location>
        <begin position="141"/>
        <end position="175"/>
    </location>
</feature>
<accession>A0A919Y177</accession>
<reference evidence="3" key="1">
    <citation type="submission" date="2021-03" db="EMBL/GenBank/DDBJ databases">
        <title>Antimicrobial resistance genes in bacteria isolated from Japanese honey, and their potential for conferring macrolide and lincosamide resistance in the American foulbrood pathogen Paenibacillus larvae.</title>
        <authorList>
            <person name="Okamoto M."/>
            <person name="Kumagai M."/>
            <person name="Kanamori H."/>
            <person name="Takamatsu D."/>
        </authorList>
    </citation>
    <scope>NUCLEOTIDE SEQUENCE</scope>
    <source>
        <strain evidence="3">J41TS4</strain>
    </source>
</reference>
<evidence type="ECO:0000256" key="2">
    <source>
        <dbReference type="SAM" id="SignalP"/>
    </source>
</evidence>
<dbReference type="EMBL" id="BORS01000001">
    <property type="protein sequence ID" value="GIO40575.1"/>
    <property type="molecule type" value="Genomic_DNA"/>
</dbReference>
<protein>
    <recommendedName>
        <fullName evidence="5">SbsC C-terminal domain-containing protein</fullName>
    </recommendedName>
</protein>
<dbReference type="RefSeq" id="WP_301624382.1">
    <property type="nucleotide sequence ID" value="NZ_BORS01000001.1"/>
</dbReference>
<evidence type="ECO:0000313" key="4">
    <source>
        <dbReference type="Proteomes" id="UP000678895"/>
    </source>
</evidence>
<proteinExistence type="predicted"/>
<evidence type="ECO:0000256" key="1">
    <source>
        <dbReference type="SAM" id="Coils"/>
    </source>
</evidence>
<feature type="coiled-coil region" evidence="1">
    <location>
        <begin position="43"/>
        <end position="84"/>
    </location>
</feature>
<evidence type="ECO:0000313" key="3">
    <source>
        <dbReference type="EMBL" id="GIO40575.1"/>
    </source>
</evidence>
<evidence type="ECO:0008006" key="5">
    <source>
        <dbReference type="Google" id="ProtNLM"/>
    </source>
</evidence>
<dbReference type="Gene3D" id="6.10.250.3150">
    <property type="match status" value="1"/>
</dbReference>
<gene>
    <name evidence="3" type="ORF">J41TS4_03330</name>
</gene>
<keyword evidence="1" id="KW-0175">Coiled coil</keyword>
<comment type="caution">
    <text evidence="3">The sequence shown here is derived from an EMBL/GenBank/DDBJ whole genome shotgun (WGS) entry which is preliminary data.</text>
</comment>
<dbReference type="AlphaFoldDB" id="A0A919Y177"/>
<sequence>MNRNIMAIFLAALLLFNLLQPHRVHAAAMSDEELRILQDSLSIIELDREIARIEVQQEEAHRTAEQLQLELERKNEQIHRSREQAGKRLAAYYMGERESLMAAILSVNSLKDFFAVMDYYQIIAERDRDVLDAYKSEYAGIKATKKKIDNLSVELAGMKENLLKQRARISELQNSVQGVLSASSDPEKLAALIRELGMYWENVGLYEVRRYFRELASAMADFPDFLQEHKESLTSDRSGYTLIVREEDLNSFLHGKSELLKDMSFQFENGLIIAKGKRDSLELQLEGSYSVVNDPENCIKFHVERLIFNGLELPDTTRNELEQDFDLGFYPKKIVPFVEATEAAISEGTLKVKLKLGL</sequence>
<name>A0A919Y177_9BACL</name>
<feature type="chain" id="PRO_5036782268" description="SbsC C-terminal domain-containing protein" evidence="2">
    <location>
        <begin position="27"/>
        <end position="358"/>
    </location>
</feature>
<keyword evidence="4" id="KW-1185">Reference proteome</keyword>
<dbReference type="Proteomes" id="UP000678895">
    <property type="component" value="Unassembled WGS sequence"/>
</dbReference>
<keyword evidence="2" id="KW-0732">Signal</keyword>
<organism evidence="3 4">
    <name type="scientific">Paenibacillus apis</name>
    <dbReference type="NCBI Taxonomy" id="1792174"/>
    <lineage>
        <taxon>Bacteria</taxon>
        <taxon>Bacillati</taxon>
        <taxon>Bacillota</taxon>
        <taxon>Bacilli</taxon>
        <taxon>Bacillales</taxon>
        <taxon>Paenibacillaceae</taxon>
        <taxon>Paenibacillus</taxon>
    </lineage>
</organism>